<dbReference type="EMBL" id="KK118226">
    <property type="protein sequence ID" value="KFM72500.1"/>
    <property type="molecule type" value="Genomic_DNA"/>
</dbReference>
<feature type="non-terminal residue" evidence="2">
    <location>
        <position position="295"/>
    </location>
</feature>
<protein>
    <submittedName>
        <fullName evidence="2">Uncharacterized protein</fullName>
    </submittedName>
</protein>
<organism evidence="2 3">
    <name type="scientific">Stegodyphus mimosarum</name>
    <name type="common">African social velvet spider</name>
    <dbReference type="NCBI Taxonomy" id="407821"/>
    <lineage>
        <taxon>Eukaryota</taxon>
        <taxon>Metazoa</taxon>
        <taxon>Ecdysozoa</taxon>
        <taxon>Arthropoda</taxon>
        <taxon>Chelicerata</taxon>
        <taxon>Arachnida</taxon>
        <taxon>Araneae</taxon>
        <taxon>Araneomorphae</taxon>
        <taxon>Entelegynae</taxon>
        <taxon>Eresoidea</taxon>
        <taxon>Eresidae</taxon>
        <taxon>Stegodyphus</taxon>
    </lineage>
</organism>
<feature type="region of interest" description="Disordered" evidence="1">
    <location>
        <begin position="202"/>
        <end position="295"/>
    </location>
</feature>
<evidence type="ECO:0000313" key="3">
    <source>
        <dbReference type="Proteomes" id="UP000054359"/>
    </source>
</evidence>
<gene>
    <name evidence="2" type="ORF">X975_21275</name>
</gene>
<dbReference type="STRING" id="407821.A0A087U561"/>
<keyword evidence="3" id="KW-1185">Reference proteome</keyword>
<dbReference type="OMA" id="PETISNR"/>
<proteinExistence type="predicted"/>
<accession>A0A087U561</accession>
<dbReference type="AlphaFoldDB" id="A0A087U561"/>
<feature type="compositionally biased region" description="Low complexity" evidence="1">
    <location>
        <begin position="253"/>
        <end position="266"/>
    </location>
</feature>
<reference evidence="2 3" key="1">
    <citation type="submission" date="2013-11" db="EMBL/GenBank/DDBJ databases">
        <title>Genome sequencing of Stegodyphus mimosarum.</title>
        <authorList>
            <person name="Bechsgaard J."/>
        </authorList>
    </citation>
    <scope>NUCLEOTIDE SEQUENCE [LARGE SCALE GENOMIC DNA]</scope>
</reference>
<feature type="compositionally biased region" description="Low complexity" evidence="1">
    <location>
        <begin position="216"/>
        <end position="226"/>
    </location>
</feature>
<evidence type="ECO:0000313" key="2">
    <source>
        <dbReference type="EMBL" id="KFM72500.1"/>
    </source>
</evidence>
<dbReference type="Proteomes" id="UP000054359">
    <property type="component" value="Unassembled WGS sequence"/>
</dbReference>
<evidence type="ECO:0000256" key="1">
    <source>
        <dbReference type="SAM" id="MobiDB-lite"/>
    </source>
</evidence>
<name>A0A087U561_STEMI</name>
<sequence length="295" mass="32317">MERYDSSVMVKDSHLKPSLVGIKNIENEKSANSSPVPSVPTGDNLSYHSIECGDNIFCAKKTFPNKKPFVMPNELYISLNSDSSQASKMCSKNEKLDFFSFGYHSTPASPEETERLRGRQLKKDVSSFHSPIIEKKMPFSYSTSFVRTSRSEDHLQKSSLATVNIDIEDELASSLDTLLDTKADEVYNEIGNDEYFGSSCPGVCSRSRSPDEIQNSSKSDLSQSSSETASPLKISVKLTDAQDTKPPHSDPLSESSGSEIIPSDSSTTIRRDSEGSGDFECTSEQISAISSLDDA</sequence>
<feature type="compositionally biased region" description="Polar residues" evidence="1">
    <location>
        <begin position="282"/>
        <end position="295"/>
    </location>
</feature>
<dbReference type="OrthoDB" id="6419928at2759"/>